<organism evidence="1 2">
    <name type="scientific">Mya arenaria</name>
    <name type="common">Soft-shell clam</name>
    <dbReference type="NCBI Taxonomy" id="6604"/>
    <lineage>
        <taxon>Eukaryota</taxon>
        <taxon>Metazoa</taxon>
        <taxon>Spiralia</taxon>
        <taxon>Lophotrochozoa</taxon>
        <taxon>Mollusca</taxon>
        <taxon>Bivalvia</taxon>
        <taxon>Autobranchia</taxon>
        <taxon>Heteroconchia</taxon>
        <taxon>Euheterodonta</taxon>
        <taxon>Imparidentia</taxon>
        <taxon>Neoheterodontei</taxon>
        <taxon>Myida</taxon>
        <taxon>Myoidea</taxon>
        <taxon>Myidae</taxon>
        <taxon>Mya</taxon>
    </lineage>
</organism>
<accession>A0ABY7FE99</accession>
<proteinExistence type="predicted"/>
<name>A0ABY7FE99_MYAAR</name>
<sequence>MSDNGLDNMKGRTDIGHQERCSIIITPNEHHVTELIVCFYNMTHGHVGVHQVLAAILENPLNVKAGRFVAKKYWFILTCLTTRTVHHDVGHNLTTYSFVAAFRRFTNIRGYQRSDNAANVVSSDRELRISMTDRISIRNRAFNGATRTLTTEHLLNDEQLVTLMIEAEMIMNDRPITQVSKDSTDPPA</sequence>
<protein>
    <submittedName>
        <fullName evidence="1">Uncharacterized protein</fullName>
    </submittedName>
</protein>
<keyword evidence="2" id="KW-1185">Reference proteome</keyword>
<dbReference type="EMBL" id="CP111022">
    <property type="protein sequence ID" value="WAR20510.1"/>
    <property type="molecule type" value="Genomic_DNA"/>
</dbReference>
<dbReference type="PANTHER" id="PTHR47331">
    <property type="entry name" value="PHD-TYPE DOMAIN-CONTAINING PROTEIN"/>
    <property type="match status" value="1"/>
</dbReference>
<dbReference type="Proteomes" id="UP001164746">
    <property type="component" value="Chromosome 11"/>
</dbReference>
<evidence type="ECO:0000313" key="2">
    <source>
        <dbReference type="Proteomes" id="UP001164746"/>
    </source>
</evidence>
<reference evidence="1" key="1">
    <citation type="submission" date="2022-11" db="EMBL/GenBank/DDBJ databases">
        <title>Centuries of genome instability and evolution in soft-shell clam transmissible cancer (bioRxiv).</title>
        <authorList>
            <person name="Hart S.F.M."/>
            <person name="Yonemitsu M.A."/>
            <person name="Giersch R.M."/>
            <person name="Beal B.F."/>
            <person name="Arriagada G."/>
            <person name="Davis B.W."/>
            <person name="Ostrander E.A."/>
            <person name="Goff S.P."/>
            <person name="Metzger M.J."/>
        </authorList>
    </citation>
    <scope>NUCLEOTIDE SEQUENCE</scope>
    <source>
        <strain evidence="1">MELC-2E11</strain>
        <tissue evidence="1">Siphon/mantle</tissue>
    </source>
</reference>
<evidence type="ECO:0000313" key="1">
    <source>
        <dbReference type="EMBL" id="WAR20510.1"/>
    </source>
</evidence>
<gene>
    <name evidence="1" type="ORF">MAR_002348</name>
</gene>